<dbReference type="AlphaFoldDB" id="A0A2P2PJV3"/>
<evidence type="ECO:0000313" key="1">
    <source>
        <dbReference type="EMBL" id="MBX54951.1"/>
    </source>
</evidence>
<sequence length="44" mass="4971">MLKKPITIKFIKKLRYPTQAALQKAISMGPNNQLHPHSAPFNVV</sequence>
<name>A0A2P2PJV3_RHIMU</name>
<organism evidence="1">
    <name type="scientific">Rhizophora mucronata</name>
    <name type="common">Asiatic mangrove</name>
    <dbReference type="NCBI Taxonomy" id="61149"/>
    <lineage>
        <taxon>Eukaryota</taxon>
        <taxon>Viridiplantae</taxon>
        <taxon>Streptophyta</taxon>
        <taxon>Embryophyta</taxon>
        <taxon>Tracheophyta</taxon>
        <taxon>Spermatophyta</taxon>
        <taxon>Magnoliopsida</taxon>
        <taxon>eudicotyledons</taxon>
        <taxon>Gunneridae</taxon>
        <taxon>Pentapetalae</taxon>
        <taxon>rosids</taxon>
        <taxon>fabids</taxon>
        <taxon>Malpighiales</taxon>
        <taxon>Rhizophoraceae</taxon>
        <taxon>Rhizophora</taxon>
    </lineage>
</organism>
<reference evidence="1" key="1">
    <citation type="submission" date="2018-02" db="EMBL/GenBank/DDBJ databases">
        <title>Rhizophora mucronata_Transcriptome.</title>
        <authorList>
            <person name="Meera S.P."/>
            <person name="Sreeshan A."/>
            <person name="Augustine A."/>
        </authorList>
    </citation>
    <scope>NUCLEOTIDE SEQUENCE</scope>
    <source>
        <tissue evidence="1">Leaf</tissue>
    </source>
</reference>
<protein>
    <submittedName>
        <fullName evidence="1">Uncharacterized protein</fullName>
    </submittedName>
</protein>
<dbReference type="EMBL" id="GGEC01074467">
    <property type="protein sequence ID" value="MBX54951.1"/>
    <property type="molecule type" value="Transcribed_RNA"/>
</dbReference>
<accession>A0A2P2PJV3</accession>
<proteinExistence type="predicted"/>